<dbReference type="Proteomes" id="UP001596142">
    <property type="component" value="Unassembled WGS sequence"/>
</dbReference>
<gene>
    <name evidence="1" type="ORF">ACFPU1_03030</name>
</gene>
<comment type="caution">
    <text evidence="1">The sequence shown here is derived from an EMBL/GenBank/DDBJ whole genome shotgun (WGS) entry which is preliminary data.</text>
</comment>
<protein>
    <submittedName>
        <fullName evidence="1">Uncharacterized protein</fullName>
    </submittedName>
</protein>
<name>A0ABW0YJU7_9BACI</name>
<dbReference type="RefSeq" id="WP_157049784.1">
    <property type="nucleotide sequence ID" value="NZ_JBHSOZ010000003.1"/>
</dbReference>
<proteinExistence type="predicted"/>
<keyword evidence="2" id="KW-1185">Reference proteome</keyword>
<sequence>MDNKELFHLTIVHHCEEEFQLLLAKKLLSVYYKPKEMGLLKCYRKWGYQPFKVIDGYKYEKR</sequence>
<evidence type="ECO:0000313" key="2">
    <source>
        <dbReference type="Proteomes" id="UP001596142"/>
    </source>
</evidence>
<dbReference type="EMBL" id="JBHSOZ010000003">
    <property type="protein sequence ID" value="MFC5711747.1"/>
    <property type="molecule type" value="Genomic_DNA"/>
</dbReference>
<organism evidence="1 2">
    <name type="scientific">Thalassorhabdus alkalitolerans</name>
    <dbReference type="NCBI Taxonomy" id="2282697"/>
    <lineage>
        <taxon>Bacteria</taxon>
        <taxon>Bacillati</taxon>
        <taxon>Bacillota</taxon>
        <taxon>Bacilli</taxon>
        <taxon>Bacillales</taxon>
        <taxon>Bacillaceae</taxon>
        <taxon>Thalassorhabdus</taxon>
    </lineage>
</organism>
<accession>A0ABW0YJU7</accession>
<evidence type="ECO:0000313" key="1">
    <source>
        <dbReference type="EMBL" id="MFC5711747.1"/>
    </source>
</evidence>
<reference evidence="2" key="1">
    <citation type="journal article" date="2019" name="Int. J. Syst. Evol. Microbiol.">
        <title>The Global Catalogue of Microorganisms (GCM) 10K type strain sequencing project: providing services to taxonomists for standard genome sequencing and annotation.</title>
        <authorList>
            <consortium name="The Broad Institute Genomics Platform"/>
            <consortium name="The Broad Institute Genome Sequencing Center for Infectious Disease"/>
            <person name="Wu L."/>
            <person name="Ma J."/>
        </authorList>
    </citation>
    <scope>NUCLEOTIDE SEQUENCE [LARGE SCALE GENOMIC DNA]</scope>
    <source>
        <strain evidence="2">CECT 7184</strain>
    </source>
</reference>